<reference evidence="3" key="1">
    <citation type="submission" date="2022-01" db="EMBL/GenBank/DDBJ databases">
        <authorList>
            <person name="King R."/>
        </authorList>
    </citation>
    <scope>NUCLEOTIDE SEQUENCE</scope>
</reference>
<proteinExistence type="predicted"/>
<dbReference type="GO" id="GO:0005544">
    <property type="term" value="F:calcium-dependent phospholipid binding"/>
    <property type="evidence" value="ECO:0007669"/>
    <property type="project" value="InterPro"/>
</dbReference>
<dbReference type="Pfam" id="PF23128">
    <property type="entry name" value="YbjQ_4"/>
    <property type="match status" value="1"/>
</dbReference>
<dbReference type="InterPro" id="IPR037785">
    <property type="entry name" value="C2_C2CD5"/>
</dbReference>
<dbReference type="SUPFAM" id="SSF49562">
    <property type="entry name" value="C2 domain (Calcium/lipid-binding domain, CaLB)"/>
    <property type="match status" value="1"/>
</dbReference>
<evidence type="ECO:0000259" key="2">
    <source>
        <dbReference type="PROSITE" id="PS50004"/>
    </source>
</evidence>
<dbReference type="EMBL" id="OV725081">
    <property type="protein sequence ID" value="CAH1402559.1"/>
    <property type="molecule type" value="Genomic_DNA"/>
</dbReference>
<dbReference type="GO" id="GO:0065002">
    <property type="term" value="P:intracellular protein transmembrane transport"/>
    <property type="evidence" value="ECO:0007669"/>
    <property type="project" value="TreeGrafter"/>
</dbReference>
<accession>A0A9P0HIU4</accession>
<feature type="domain" description="C2" evidence="2">
    <location>
        <begin position="1"/>
        <end position="108"/>
    </location>
</feature>
<dbReference type="Pfam" id="PF23028">
    <property type="entry name" value="YbjQ_3"/>
    <property type="match status" value="1"/>
</dbReference>
<dbReference type="InterPro" id="IPR035892">
    <property type="entry name" value="C2_domain_sf"/>
</dbReference>
<dbReference type="PANTHER" id="PTHR37412">
    <property type="entry name" value="C2 DOMAIN-CONTAINING PROTEIN 5"/>
    <property type="match status" value="1"/>
</dbReference>
<dbReference type="InterPro" id="IPR056431">
    <property type="entry name" value="C2CD5_YbjQ-rel_dom"/>
</dbReference>
<dbReference type="Gene3D" id="2.60.40.150">
    <property type="entry name" value="C2 domain"/>
    <property type="match status" value="1"/>
</dbReference>
<protein>
    <recommendedName>
        <fullName evidence="2">C2 domain-containing protein</fullName>
    </recommendedName>
</protein>
<dbReference type="InterPro" id="IPR057815">
    <property type="entry name" value="C2CD5_C"/>
</dbReference>
<dbReference type="CDD" id="cd08688">
    <property type="entry name" value="C2_KIAA0528-like"/>
    <property type="match status" value="1"/>
</dbReference>
<dbReference type="OrthoDB" id="419768at2759"/>
<dbReference type="Proteomes" id="UP001152798">
    <property type="component" value="Chromosome 5"/>
</dbReference>
<organism evidence="3 4">
    <name type="scientific">Nezara viridula</name>
    <name type="common">Southern green stink bug</name>
    <name type="synonym">Cimex viridulus</name>
    <dbReference type="NCBI Taxonomy" id="85310"/>
    <lineage>
        <taxon>Eukaryota</taxon>
        <taxon>Metazoa</taxon>
        <taxon>Ecdysozoa</taxon>
        <taxon>Arthropoda</taxon>
        <taxon>Hexapoda</taxon>
        <taxon>Insecta</taxon>
        <taxon>Pterygota</taxon>
        <taxon>Neoptera</taxon>
        <taxon>Paraneoptera</taxon>
        <taxon>Hemiptera</taxon>
        <taxon>Heteroptera</taxon>
        <taxon>Panheteroptera</taxon>
        <taxon>Pentatomomorpha</taxon>
        <taxon>Pentatomoidea</taxon>
        <taxon>Pentatomidae</taxon>
        <taxon>Pentatominae</taxon>
        <taxon>Nezara</taxon>
    </lineage>
</organism>
<dbReference type="GO" id="GO:0005509">
    <property type="term" value="F:calcium ion binding"/>
    <property type="evidence" value="ECO:0007669"/>
    <property type="project" value="TreeGrafter"/>
</dbReference>
<name>A0A9P0HIU4_NEZVI</name>
<dbReference type="Pfam" id="PF23025">
    <property type="entry name" value="YbjQ_2"/>
    <property type="match status" value="3"/>
</dbReference>
<dbReference type="InterPro" id="IPR000008">
    <property type="entry name" value="C2_dom"/>
</dbReference>
<feature type="region of interest" description="Disordered" evidence="1">
    <location>
        <begin position="721"/>
        <end position="743"/>
    </location>
</feature>
<evidence type="ECO:0000313" key="4">
    <source>
        <dbReference type="Proteomes" id="UP001152798"/>
    </source>
</evidence>
<dbReference type="PROSITE" id="PS50004">
    <property type="entry name" value="C2"/>
    <property type="match status" value="1"/>
</dbReference>
<dbReference type="GO" id="GO:0090314">
    <property type="term" value="P:positive regulation of protein targeting to membrane"/>
    <property type="evidence" value="ECO:0007669"/>
    <property type="project" value="TreeGrafter"/>
</dbReference>
<keyword evidence="4" id="KW-1185">Reference proteome</keyword>
<evidence type="ECO:0000313" key="3">
    <source>
        <dbReference type="EMBL" id="CAH1402559.1"/>
    </source>
</evidence>
<dbReference type="InterPro" id="IPR038983">
    <property type="entry name" value="C2CD5"/>
</dbReference>
<dbReference type="GO" id="GO:0031340">
    <property type="term" value="P:positive regulation of vesicle fusion"/>
    <property type="evidence" value="ECO:0007669"/>
    <property type="project" value="TreeGrafter"/>
</dbReference>
<dbReference type="Pfam" id="PF00168">
    <property type="entry name" value="C2"/>
    <property type="match status" value="1"/>
</dbReference>
<dbReference type="GO" id="GO:0005886">
    <property type="term" value="C:plasma membrane"/>
    <property type="evidence" value="ECO:0007669"/>
    <property type="project" value="TreeGrafter"/>
</dbReference>
<dbReference type="PANTHER" id="PTHR37412:SF2">
    <property type="entry name" value="C2 DOMAIN-CONTAINING PROTEIN 5"/>
    <property type="match status" value="1"/>
</dbReference>
<sequence>MPGKLKVKIIAGRNLPVMDRSSDTTDAFVEIKLGTVTYKTDVCRKTLNPQWNSEWYKFEMEDAELQDEPLQIRLMDYDTYSANDAIGKVYLNLNPLLLPSSLVVSQDYSNLPNNQVKGLTISGWLPVYDTMHGIRGEVNIVVKLDLFEDFNRFRQSSCGIQFFSSSMIPEGYELKAIHGFVEELVFADDPEYQWIDKIRTPRSTNEARQTLFFKLNGQVKRKIGLKVLDIGANSVVGYKQCFDLEGECGVVVRGLGTAVTLDPITSLEFQETKREPSPLCRRSSDSDISVVPRGNSLVITDKPNKPIPAVRPTEPLDMGEYPFLTLTKYPAGFIQHIGGVVSARAVKLLGVDEAETRDSWWTELRLEVRSHARALACNAVIAYSEHTTVWDDVCILSASGTAAVISQNPNIKQMDNDETGCSIYHIPYNEASHPFRMKLSKCLQCKNGKVGEILLSTADLMDGSNVDGKGSLIQASVTRVKRECKGEMNAKEVSDALPFIEYELHTQLMHRLSSSGCNGIIGLKVEICLGERILVGYATGTGIRLSALPPPLSPTENNDLVGSDEDDIEEELRELDLNSGNKETNIVEVGNDCGGGNVGVPPDGFLISTTQGIPGASAVGLVPVRNLQMFTQIWKAKMCPLPSSASISSQFHRLLQGVYFKLRGMTPCALANLKVKVDLPQPDDLQISVVGMAVGLAEIEKHLNNCNSNIDGIELKMSRVDEESAKNTPTNRPSRKSIHTPPREQRYGVDVTPLCYVPGARISNYLGNLNFFFIRESSCIRESGGLSSFVHGFVAEVLAIVRAHVTAIGGNALISYTMSECYLMNNTHKNQAQCLINVGGDAVFVKYTECNV</sequence>
<dbReference type="InterPro" id="IPR056430">
    <property type="entry name" value="C2CD5_YbjQ-like_dom"/>
</dbReference>
<evidence type="ECO:0000256" key="1">
    <source>
        <dbReference type="SAM" id="MobiDB-lite"/>
    </source>
</evidence>
<dbReference type="AlphaFoldDB" id="A0A9P0HIU4"/>
<dbReference type="GO" id="GO:0072659">
    <property type="term" value="P:protein localization to plasma membrane"/>
    <property type="evidence" value="ECO:0007669"/>
    <property type="project" value="TreeGrafter"/>
</dbReference>
<gene>
    <name evidence="3" type="ORF">NEZAVI_LOCUS11355</name>
</gene>
<dbReference type="SMART" id="SM00239">
    <property type="entry name" value="C2"/>
    <property type="match status" value="1"/>
</dbReference>
<dbReference type="GO" id="GO:0010828">
    <property type="term" value="P:positive regulation of D-glucose transmembrane transport"/>
    <property type="evidence" value="ECO:0007669"/>
    <property type="project" value="TreeGrafter"/>
</dbReference>